<evidence type="ECO:0000313" key="3">
    <source>
        <dbReference type="Proteomes" id="UP000299794"/>
    </source>
</evidence>
<gene>
    <name evidence="2" type="ORF">PA905_42700</name>
</gene>
<proteinExistence type="predicted"/>
<dbReference type="AlphaFoldDB" id="A0A4V0XV23"/>
<evidence type="ECO:0000256" key="1">
    <source>
        <dbReference type="SAM" id="Phobius"/>
    </source>
</evidence>
<dbReference type="RefSeq" id="WP_026788399.1">
    <property type="nucleotide sequence ID" value="NZ_BJCD01000067.1"/>
</dbReference>
<keyword evidence="1" id="KW-1133">Transmembrane helix</keyword>
<name>A0A4V0XV23_PLAAG</name>
<organism evidence="2 3">
    <name type="scientific">Planktothrix agardhii CCAP 1459/11A</name>
    <dbReference type="NCBI Taxonomy" id="282420"/>
    <lineage>
        <taxon>Bacteria</taxon>
        <taxon>Bacillati</taxon>
        <taxon>Cyanobacteriota</taxon>
        <taxon>Cyanophyceae</taxon>
        <taxon>Oscillatoriophycideae</taxon>
        <taxon>Oscillatoriales</taxon>
        <taxon>Microcoleaceae</taxon>
        <taxon>Planktothrix</taxon>
    </lineage>
</organism>
<accession>A0A4V0XV23</accession>
<feature type="transmembrane region" description="Helical" evidence="1">
    <location>
        <begin position="40"/>
        <end position="57"/>
    </location>
</feature>
<dbReference type="Proteomes" id="UP000299794">
    <property type="component" value="Unassembled WGS sequence"/>
</dbReference>
<protein>
    <submittedName>
        <fullName evidence="2">Uncharacterized protein</fullName>
    </submittedName>
</protein>
<keyword evidence="1" id="KW-0812">Transmembrane</keyword>
<reference evidence="3" key="1">
    <citation type="submission" date="2019-02" db="EMBL/GenBank/DDBJ databases">
        <title>Draft genome sequence of Planktothrix agardhii NIES-905.</title>
        <authorList>
            <person name="Yamaguchi H."/>
            <person name="Suzuki S."/>
            <person name="Kawachi M."/>
        </authorList>
    </citation>
    <scope>NUCLEOTIDE SEQUENCE [LARGE SCALE GENOMIC DNA]</scope>
    <source>
        <strain evidence="3">CCAP 1459/11A</strain>
    </source>
</reference>
<comment type="caution">
    <text evidence="2">The sequence shown here is derived from an EMBL/GenBank/DDBJ whole genome shotgun (WGS) entry which is preliminary data.</text>
</comment>
<evidence type="ECO:0000313" key="2">
    <source>
        <dbReference type="EMBL" id="GDZ95839.1"/>
    </source>
</evidence>
<sequence length="82" mass="9252">MQDNECNGFGCKWIQNRHDADNWVCLKCGKDRHIRANDPVLTIIVFSAIALIFVSILNSQFSQSSVQTLPESPVVETYDINP</sequence>
<keyword evidence="1" id="KW-0472">Membrane</keyword>
<dbReference type="EMBL" id="BJCD01000067">
    <property type="protein sequence ID" value="GDZ95839.1"/>
    <property type="molecule type" value="Genomic_DNA"/>
</dbReference>